<dbReference type="InterPro" id="IPR000719">
    <property type="entry name" value="Prot_kinase_dom"/>
</dbReference>
<dbReference type="AlphaFoldDB" id="A0A4U5LYM7"/>
<feature type="binding site" evidence="3">
    <location>
        <position position="76"/>
    </location>
    <ligand>
        <name>ATP</name>
        <dbReference type="ChEBI" id="CHEBI:30616"/>
    </ligand>
</feature>
<keyword evidence="1 3" id="KW-0547">Nucleotide-binding</keyword>
<dbReference type="Pfam" id="PF07714">
    <property type="entry name" value="PK_Tyr_Ser-Thr"/>
    <property type="match status" value="1"/>
</dbReference>
<feature type="region of interest" description="Disordered" evidence="4">
    <location>
        <begin position="161"/>
        <end position="182"/>
    </location>
</feature>
<proteinExistence type="predicted"/>
<dbReference type="SUPFAM" id="SSF56112">
    <property type="entry name" value="Protein kinase-like (PK-like)"/>
    <property type="match status" value="1"/>
</dbReference>
<evidence type="ECO:0000259" key="5">
    <source>
        <dbReference type="PROSITE" id="PS50011"/>
    </source>
</evidence>
<accession>A0A4U5LYM7</accession>
<reference evidence="6 7" key="2">
    <citation type="journal article" date="2019" name="G3 (Bethesda)">
        <title>Hybrid Assembly of the Genome of the Entomopathogenic Nematode Steinernema carpocapsae Identifies the X-Chromosome.</title>
        <authorList>
            <person name="Serra L."/>
            <person name="Macchietto M."/>
            <person name="Macias-Munoz A."/>
            <person name="McGill C.J."/>
            <person name="Rodriguez I.M."/>
            <person name="Rodriguez B."/>
            <person name="Murad R."/>
            <person name="Mortazavi A."/>
        </authorList>
    </citation>
    <scope>NUCLEOTIDE SEQUENCE [LARGE SCALE GENOMIC DNA]</scope>
    <source>
        <strain evidence="6 7">ALL</strain>
    </source>
</reference>
<evidence type="ECO:0000256" key="1">
    <source>
        <dbReference type="ARBA" id="ARBA00022741"/>
    </source>
</evidence>
<dbReference type="PROSITE" id="PS00107">
    <property type="entry name" value="PROTEIN_KINASE_ATP"/>
    <property type="match status" value="1"/>
</dbReference>
<evidence type="ECO:0000313" key="6">
    <source>
        <dbReference type="EMBL" id="TKR61391.1"/>
    </source>
</evidence>
<name>A0A4U5LYM7_STECR</name>
<dbReference type="EMBL" id="AZBU02000011">
    <property type="protein sequence ID" value="TKR61391.1"/>
    <property type="molecule type" value="Genomic_DNA"/>
</dbReference>
<dbReference type="InterPro" id="IPR001245">
    <property type="entry name" value="Ser-Thr/Tyr_kinase_cat_dom"/>
</dbReference>
<dbReference type="PANTHER" id="PTHR24418">
    <property type="entry name" value="TYROSINE-PROTEIN KINASE"/>
    <property type="match status" value="1"/>
</dbReference>
<dbReference type="OrthoDB" id="3256376at2759"/>
<dbReference type="InterPro" id="IPR050198">
    <property type="entry name" value="Non-receptor_tyrosine_kinases"/>
</dbReference>
<dbReference type="InterPro" id="IPR011009">
    <property type="entry name" value="Kinase-like_dom_sf"/>
</dbReference>
<reference evidence="6 7" key="1">
    <citation type="journal article" date="2015" name="Genome Biol.">
        <title>Comparative genomics of Steinernema reveals deeply conserved gene regulatory networks.</title>
        <authorList>
            <person name="Dillman A.R."/>
            <person name="Macchietto M."/>
            <person name="Porter C.F."/>
            <person name="Rogers A."/>
            <person name="Williams B."/>
            <person name="Antoshechkin I."/>
            <person name="Lee M.M."/>
            <person name="Goodwin Z."/>
            <person name="Lu X."/>
            <person name="Lewis E.E."/>
            <person name="Goodrich-Blair H."/>
            <person name="Stock S.P."/>
            <person name="Adams B.J."/>
            <person name="Sternberg P.W."/>
            <person name="Mortazavi A."/>
        </authorList>
    </citation>
    <scope>NUCLEOTIDE SEQUENCE [LARGE SCALE GENOMIC DNA]</scope>
    <source>
        <strain evidence="6 7">ALL</strain>
    </source>
</reference>
<dbReference type="InterPro" id="IPR017441">
    <property type="entry name" value="Protein_kinase_ATP_BS"/>
</dbReference>
<feature type="domain" description="Protein kinase" evidence="5">
    <location>
        <begin position="47"/>
        <end position="182"/>
    </location>
</feature>
<feature type="compositionally biased region" description="Low complexity" evidence="4">
    <location>
        <begin position="166"/>
        <end position="182"/>
    </location>
</feature>
<dbReference type="GO" id="GO:0004672">
    <property type="term" value="F:protein kinase activity"/>
    <property type="evidence" value="ECO:0007669"/>
    <property type="project" value="InterPro"/>
</dbReference>
<evidence type="ECO:0000256" key="2">
    <source>
        <dbReference type="ARBA" id="ARBA00022840"/>
    </source>
</evidence>
<keyword evidence="2 3" id="KW-0067">ATP-binding</keyword>
<sequence length="182" mass="20256">MNGKSFNDVRQLVDHFTSRGVELSAGETLQLRRPVPKGKFQLVHRDIKLQKKIGSGAYGTVYKGVLVKDRCPVAVKRIDSDNKNEQGLVEMMKEARVMQLYDHPNIVKFFGYIVDRTPYLLVMELCQDGSVEDKLRTAGRNVSTTRRVDMAAQSARGLEYLHRRTASTGTSPPATASSLAAS</sequence>
<dbReference type="STRING" id="34508.A0A4U5LYM7"/>
<gene>
    <name evidence="6" type="ORF">L596_028506</name>
</gene>
<dbReference type="GO" id="GO:0005524">
    <property type="term" value="F:ATP binding"/>
    <property type="evidence" value="ECO:0007669"/>
    <property type="project" value="UniProtKB-UniRule"/>
</dbReference>
<protein>
    <recommendedName>
        <fullName evidence="5">Protein kinase domain-containing protein</fullName>
    </recommendedName>
</protein>
<evidence type="ECO:0000313" key="7">
    <source>
        <dbReference type="Proteomes" id="UP000298663"/>
    </source>
</evidence>
<dbReference type="PROSITE" id="PS50011">
    <property type="entry name" value="PROTEIN_KINASE_DOM"/>
    <property type="match status" value="1"/>
</dbReference>
<evidence type="ECO:0000256" key="3">
    <source>
        <dbReference type="PROSITE-ProRule" id="PRU10141"/>
    </source>
</evidence>
<organism evidence="6 7">
    <name type="scientific">Steinernema carpocapsae</name>
    <name type="common">Entomopathogenic nematode</name>
    <dbReference type="NCBI Taxonomy" id="34508"/>
    <lineage>
        <taxon>Eukaryota</taxon>
        <taxon>Metazoa</taxon>
        <taxon>Ecdysozoa</taxon>
        <taxon>Nematoda</taxon>
        <taxon>Chromadorea</taxon>
        <taxon>Rhabditida</taxon>
        <taxon>Tylenchina</taxon>
        <taxon>Panagrolaimomorpha</taxon>
        <taxon>Strongyloidoidea</taxon>
        <taxon>Steinernematidae</taxon>
        <taxon>Steinernema</taxon>
    </lineage>
</organism>
<keyword evidence="7" id="KW-1185">Reference proteome</keyword>
<comment type="caution">
    <text evidence="6">The sequence shown here is derived from an EMBL/GenBank/DDBJ whole genome shotgun (WGS) entry which is preliminary data.</text>
</comment>
<dbReference type="Proteomes" id="UP000298663">
    <property type="component" value="Unassembled WGS sequence"/>
</dbReference>
<evidence type="ECO:0000256" key="4">
    <source>
        <dbReference type="SAM" id="MobiDB-lite"/>
    </source>
</evidence>
<dbReference type="Gene3D" id="1.10.510.10">
    <property type="entry name" value="Transferase(Phosphotransferase) domain 1"/>
    <property type="match status" value="1"/>
</dbReference>